<organism evidence="1 2">
    <name type="scientific">Chryseobacterium vrystaatense</name>
    <dbReference type="NCBI Taxonomy" id="307480"/>
    <lineage>
        <taxon>Bacteria</taxon>
        <taxon>Pseudomonadati</taxon>
        <taxon>Bacteroidota</taxon>
        <taxon>Flavobacteriia</taxon>
        <taxon>Flavobacteriales</taxon>
        <taxon>Weeksellaceae</taxon>
        <taxon>Chryseobacterium group</taxon>
        <taxon>Chryseobacterium</taxon>
    </lineage>
</organism>
<keyword evidence="2" id="KW-1185">Reference proteome</keyword>
<name>A0ABR4UL44_9FLAO</name>
<evidence type="ECO:0000313" key="2">
    <source>
        <dbReference type="Proteomes" id="UP000028719"/>
    </source>
</evidence>
<accession>A0ABR4UL44</accession>
<evidence type="ECO:0000313" key="1">
    <source>
        <dbReference type="EMBL" id="KFF25559.1"/>
    </source>
</evidence>
<reference evidence="1 2" key="1">
    <citation type="submission" date="2014-07" db="EMBL/GenBank/DDBJ databases">
        <title>Genome of Chryseobacterium vrystaatense LMG 22846.</title>
        <authorList>
            <person name="Pipes S.E."/>
            <person name="Stropko S.J."/>
            <person name="Newman J.D."/>
        </authorList>
    </citation>
    <scope>NUCLEOTIDE SEQUENCE [LARGE SCALE GENOMIC DNA]</scope>
    <source>
        <strain evidence="1 2">LMG 22846</strain>
    </source>
</reference>
<protein>
    <recommendedName>
        <fullName evidence="3">Immunity protein 50</fullName>
    </recommendedName>
</protein>
<dbReference type="Proteomes" id="UP000028719">
    <property type="component" value="Unassembled WGS sequence"/>
</dbReference>
<sequence>MNWIIRSIKSLEFHTNLREVLKPIWQDLNEYEWVLADLDFMTDDEIPIHFDEDYFILNRDEFNVIYQSRTQLIWGLISAVPRNTPLDFNLISNLSVEVQDTFTADQYLIKESYLEITALDSSYTIIKFKDEKLSNKFKEYFQDEAIDLQEFHKKKI</sequence>
<comment type="caution">
    <text evidence="1">The sequence shown here is derived from an EMBL/GenBank/DDBJ whole genome shotgun (WGS) entry which is preliminary data.</text>
</comment>
<dbReference type="RefSeq" id="WP_034746170.1">
    <property type="nucleotide sequence ID" value="NZ_JPRI01000005.1"/>
</dbReference>
<proteinExistence type="predicted"/>
<evidence type="ECO:0008006" key="3">
    <source>
        <dbReference type="Google" id="ProtNLM"/>
    </source>
</evidence>
<dbReference type="EMBL" id="JPRI01000005">
    <property type="protein sequence ID" value="KFF25559.1"/>
    <property type="molecule type" value="Genomic_DNA"/>
</dbReference>
<gene>
    <name evidence="1" type="ORF">IW16_16290</name>
</gene>